<dbReference type="InterPro" id="IPR050471">
    <property type="entry name" value="AB_hydrolase"/>
</dbReference>
<proteinExistence type="predicted"/>
<dbReference type="InterPro" id="IPR000073">
    <property type="entry name" value="AB_hydrolase_1"/>
</dbReference>
<reference evidence="2" key="1">
    <citation type="submission" date="2021-01" db="EMBL/GenBank/DDBJ databases">
        <title>Whole genome shotgun sequence of Catellatospora methionotrophica NBRC 14553.</title>
        <authorList>
            <person name="Komaki H."/>
            <person name="Tamura T."/>
        </authorList>
    </citation>
    <scope>NUCLEOTIDE SEQUENCE</scope>
    <source>
        <strain evidence="2">NBRC 14553</strain>
    </source>
</reference>
<dbReference type="PANTHER" id="PTHR43433">
    <property type="entry name" value="HYDROLASE, ALPHA/BETA FOLD FAMILY PROTEIN"/>
    <property type="match status" value="1"/>
</dbReference>
<dbReference type="Proteomes" id="UP000660339">
    <property type="component" value="Unassembled WGS sequence"/>
</dbReference>
<feature type="domain" description="AB hydrolase-1" evidence="1">
    <location>
        <begin position="16"/>
        <end position="242"/>
    </location>
</feature>
<protein>
    <submittedName>
        <fullName evidence="2">Alpha/beta hydrolase fold protein</fullName>
    </submittedName>
</protein>
<evidence type="ECO:0000259" key="1">
    <source>
        <dbReference type="Pfam" id="PF00561"/>
    </source>
</evidence>
<evidence type="ECO:0000313" key="2">
    <source>
        <dbReference type="EMBL" id="GIG16705.1"/>
    </source>
</evidence>
<dbReference type="PRINTS" id="PR00111">
    <property type="entry name" value="ABHYDROLASE"/>
</dbReference>
<dbReference type="Pfam" id="PF00561">
    <property type="entry name" value="Abhydrolase_1"/>
    <property type="match status" value="1"/>
</dbReference>
<dbReference type="RefSeq" id="WP_166379069.1">
    <property type="nucleotide sequence ID" value="NZ_BAAATT010000005.1"/>
</dbReference>
<dbReference type="GO" id="GO:0016787">
    <property type="term" value="F:hydrolase activity"/>
    <property type="evidence" value="ECO:0007669"/>
    <property type="project" value="UniProtKB-KW"/>
</dbReference>
<gene>
    <name evidence="2" type="ORF">Cme02nite_50370</name>
</gene>
<organism evidence="2 3">
    <name type="scientific">Catellatospora methionotrophica</name>
    <dbReference type="NCBI Taxonomy" id="121620"/>
    <lineage>
        <taxon>Bacteria</taxon>
        <taxon>Bacillati</taxon>
        <taxon>Actinomycetota</taxon>
        <taxon>Actinomycetes</taxon>
        <taxon>Micromonosporales</taxon>
        <taxon>Micromonosporaceae</taxon>
        <taxon>Catellatospora</taxon>
    </lineage>
</organism>
<dbReference type="EMBL" id="BONJ01000028">
    <property type="protein sequence ID" value="GIG16705.1"/>
    <property type="molecule type" value="Genomic_DNA"/>
</dbReference>
<keyword evidence="2" id="KW-0378">Hydrolase</keyword>
<dbReference type="SUPFAM" id="SSF53474">
    <property type="entry name" value="alpha/beta-Hydrolases"/>
    <property type="match status" value="1"/>
</dbReference>
<accession>A0A8J3LLB9</accession>
<evidence type="ECO:0000313" key="3">
    <source>
        <dbReference type="Proteomes" id="UP000660339"/>
    </source>
</evidence>
<name>A0A8J3LLB9_9ACTN</name>
<keyword evidence="3" id="KW-1185">Reference proteome</keyword>
<dbReference type="PANTHER" id="PTHR43433:SF5">
    <property type="entry name" value="AB HYDROLASE-1 DOMAIN-CONTAINING PROTEIN"/>
    <property type="match status" value="1"/>
</dbReference>
<dbReference type="Gene3D" id="3.40.50.1820">
    <property type="entry name" value="alpha/beta hydrolase"/>
    <property type="match status" value="1"/>
</dbReference>
<comment type="caution">
    <text evidence="2">The sequence shown here is derived from an EMBL/GenBank/DDBJ whole genome shotgun (WGS) entry which is preliminary data.</text>
</comment>
<dbReference type="InterPro" id="IPR029058">
    <property type="entry name" value="AB_hydrolase_fold"/>
</dbReference>
<sequence length="258" mass="26664">MRKAAGLAYVRCGVGPRLLLMQGAAATHRHWGDGFLSALAAHFEVVAVDHRGTGQSAAADGPFTVADLADDAAGLLDAVGWSSAHVAGVSMGGMVAQELAMRHPGRVASLFLGCTRGGRPLPRPAAAAGVAAAVVRGDASATAYNLFRLGVRDPGTVRPDAWAEYRDAMLTTPVPPRTTALQIGAMSAHGPADRLHLVTAPTTVVHGDTDRLLAADAGAQLAAEIPGARFVLLRAGHLFWLEQPEQAADLIRRGAARA</sequence>
<dbReference type="AlphaFoldDB" id="A0A8J3LLB9"/>